<dbReference type="Gene3D" id="1.20.120.310">
    <property type="entry name" value="ERV/ALR sulfhydryl oxidase domain"/>
    <property type="match status" value="1"/>
</dbReference>
<dbReference type="SUPFAM" id="SSF69000">
    <property type="entry name" value="FAD-dependent thiol oxidase"/>
    <property type="match status" value="1"/>
</dbReference>
<comment type="cofactor">
    <cofactor evidence="1 8">
        <name>FAD</name>
        <dbReference type="ChEBI" id="CHEBI:57692"/>
    </cofactor>
</comment>
<keyword evidence="13" id="KW-1185">Reference proteome</keyword>
<reference evidence="12" key="1">
    <citation type="submission" date="2022-11" db="EMBL/GenBank/DDBJ databases">
        <authorList>
            <person name="Kikuchi T."/>
        </authorList>
    </citation>
    <scope>NUCLEOTIDE SEQUENCE</scope>
    <source>
        <strain evidence="12">PS1010</strain>
    </source>
</reference>
<feature type="domain" description="ERV/ALR sulfhydryl oxidase" evidence="10">
    <location>
        <begin position="422"/>
        <end position="532"/>
    </location>
</feature>
<gene>
    <name evidence="12" type="ORF">CAMP_LOCUS18108</name>
</gene>
<dbReference type="InterPro" id="IPR017905">
    <property type="entry name" value="ERV/ALR_sulphydryl_oxidase"/>
</dbReference>
<evidence type="ECO:0000256" key="6">
    <source>
        <dbReference type="ARBA" id="ARBA00023157"/>
    </source>
</evidence>
<dbReference type="EC" id="1.8.3.2" evidence="8"/>
<feature type="chain" id="PRO_5040357747" description="Sulfhydryl oxidase" evidence="9">
    <location>
        <begin position="17"/>
        <end position="574"/>
    </location>
</feature>
<dbReference type="GO" id="GO:0000139">
    <property type="term" value="C:Golgi membrane"/>
    <property type="evidence" value="ECO:0007669"/>
    <property type="project" value="TreeGrafter"/>
</dbReference>
<keyword evidence="5 8" id="KW-0560">Oxidoreductase</keyword>
<evidence type="ECO:0000256" key="7">
    <source>
        <dbReference type="ARBA" id="ARBA00023180"/>
    </source>
</evidence>
<evidence type="ECO:0000256" key="9">
    <source>
        <dbReference type="SAM" id="SignalP"/>
    </source>
</evidence>
<dbReference type="GO" id="GO:0016971">
    <property type="term" value="F:flavin-dependent sulfhydryl oxidase activity"/>
    <property type="evidence" value="ECO:0007669"/>
    <property type="project" value="InterPro"/>
</dbReference>
<dbReference type="SUPFAM" id="SSF52833">
    <property type="entry name" value="Thioredoxin-like"/>
    <property type="match status" value="1"/>
</dbReference>
<dbReference type="PROSITE" id="PS51352">
    <property type="entry name" value="THIOREDOXIN_2"/>
    <property type="match status" value="1"/>
</dbReference>
<dbReference type="InterPro" id="IPR036249">
    <property type="entry name" value="Thioredoxin-like_sf"/>
</dbReference>
<dbReference type="Gene3D" id="3.40.30.10">
    <property type="entry name" value="Glutaredoxin"/>
    <property type="match status" value="2"/>
</dbReference>
<evidence type="ECO:0000259" key="11">
    <source>
        <dbReference type="PROSITE" id="PS51352"/>
    </source>
</evidence>
<protein>
    <recommendedName>
        <fullName evidence="8">Sulfhydryl oxidase</fullName>
        <ecNumber evidence="8">1.8.3.2</ecNumber>
    </recommendedName>
</protein>
<proteinExistence type="predicted"/>
<evidence type="ECO:0000256" key="5">
    <source>
        <dbReference type="ARBA" id="ARBA00023002"/>
    </source>
</evidence>
<accession>A0A9P1N8Y1</accession>
<name>A0A9P1N8Y1_9PELO</name>
<keyword evidence="7" id="KW-0325">Glycoprotein</keyword>
<keyword evidence="6" id="KW-1015">Disulfide bond</keyword>
<dbReference type="GO" id="GO:0005615">
    <property type="term" value="C:extracellular space"/>
    <property type="evidence" value="ECO:0007669"/>
    <property type="project" value="TreeGrafter"/>
</dbReference>
<evidence type="ECO:0000256" key="3">
    <source>
        <dbReference type="ARBA" id="ARBA00022729"/>
    </source>
</evidence>
<dbReference type="PANTHER" id="PTHR22897">
    <property type="entry name" value="QUIESCIN Q6-RELATED SULFHYDRYL OXIDASE"/>
    <property type="match status" value="1"/>
</dbReference>
<dbReference type="InterPro" id="IPR039798">
    <property type="entry name" value="Sulfhydryl_oxidase"/>
</dbReference>
<dbReference type="FunFam" id="1.20.120.310:FF:000005">
    <property type="entry name" value="Sulfhydryl oxidase"/>
    <property type="match status" value="1"/>
</dbReference>
<feature type="signal peptide" evidence="9">
    <location>
        <begin position="1"/>
        <end position="16"/>
    </location>
</feature>
<dbReference type="GO" id="GO:0006457">
    <property type="term" value="P:protein folding"/>
    <property type="evidence" value="ECO:0007669"/>
    <property type="project" value="TreeGrafter"/>
</dbReference>
<evidence type="ECO:0000256" key="4">
    <source>
        <dbReference type="ARBA" id="ARBA00022827"/>
    </source>
</evidence>
<evidence type="ECO:0000256" key="1">
    <source>
        <dbReference type="ARBA" id="ARBA00001974"/>
    </source>
</evidence>
<evidence type="ECO:0000259" key="10">
    <source>
        <dbReference type="PROSITE" id="PS51324"/>
    </source>
</evidence>
<comment type="caution">
    <text evidence="12">The sequence shown here is derived from an EMBL/GenBank/DDBJ whole genome shotgun (WGS) entry which is preliminary data.</text>
</comment>
<dbReference type="GO" id="GO:0003756">
    <property type="term" value="F:protein disulfide isomerase activity"/>
    <property type="evidence" value="ECO:0007669"/>
    <property type="project" value="TreeGrafter"/>
</dbReference>
<dbReference type="EMBL" id="CANHGI010000006">
    <property type="protein sequence ID" value="CAI5455471.1"/>
    <property type="molecule type" value="Genomic_DNA"/>
</dbReference>
<evidence type="ECO:0000313" key="13">
    <source>
        <dbReference type="Proteomes" id="UP001152747"/>
    </source>
</evidence>
<dbReference type="PROSITE" id="PS00194">
    <property type="entry name" value="THIOREDOXIN_1"/>
    <property type="match status" value="1"/>
</dbReference>
<dbReference type="OrthoDB" id="59470at2759"/>
<feature type="domain" description="Thioredoxin" evidence="11">
    <location>
        <begin position="18"/>
        <end position="160"/>
    </location>
</feature>
<evidence type="ECO:0000256" key="8">
    <source>
        <dbReference type="RuleBase" id="RU371123"/>
    </source>
</evidence>
<dbReference type="PROSITE" id="PS51324">
    <property type="entry name" value="ERV_ALR"/>
    <property type="match status" value="1"/>
</dbReference>
<organism evidence="12 13">
    <name type="scientific">Caenorhabditis angaria</name>
    <dbReference type="NCBI Taxonomy" id="860376"/>
    <lineage>
        <taxon>Eukaryota</taxon>
        <taxon>Metazoa</taxon>
        <taxon>Ecdysozoa</taxon>
        <taxon>Nematoda</taxon>
        <taxon>Chromadorea</taxon>
        <taxon>Rhabditida</taxon>
        <taxon>Rhabditina</taxon>
        <taxon>Rhabditomorpha</taxon>
        <taxon>Rhabditoidea</taxon>
        <taxon>Rhabditidae</taxon>
        <taxon>Peloderinae</taxon>
        <taxon>Caenorhabditis</taxon>
    </lineage>
</organism>
<comment type="catalytic activity">
    <reaction evidence="8">
        <text>2 R'C(R)SH + O2 = R'C(R)S-S(R)CR' + H2O2</text>
        <dbReference type="Rhea" id="RHEA:17357"/>
        <dbReference type="ChEBI" id="CHEBI:15379"/>
        <dbReference type="ChEBI" id="CHEBI:16240"/>
        <dbReference type="ChEBI" id="CHEBI:16520"/>
        <dbReference type="ChEBI" id="CHEBI:17412"/>
        <dbReference type="EC" id="1.8.3.2"/>
    </reaction>
</comment>
<dbReference type="InterPro" id="IPR013766">
    <property type="entry name" value="Thioredoxin_domain"/>
</dbReference>
<dbReference type="Pfam" id="PF00085">
    <property type="entry name" value="Thioredoxin"/>
    <property type="match status" value="1"/>
</dbReference>
<dbReference type="Gene3D" id="1.20.120.1960">
    <property type="entry name" value="QSOX sulfhydryl oxidase domain"/>
    <property type="match status" value="1"/>
</dbReference>
<keyword evidence="4 8" id="KW-0274">FAD</keyword>
<dbReference type="FunFam" id="3.40.30.10:FF:000379">
    <property type="entry name" value="Sulfhydryl oxidase"/>
    <property type="match status" value="1"/>
</dbReference>
<dbReference type="CDD" id="cd02992">
    <property type="entry name" value="PDI_a_QSOX"/>
    <property type="match status" value="1"/>
</dbReference>
<dbReference type="Proteomes" id="UP001152747">
    <property type="component" value="Unassembled WGS sequence"/>
</dbReference>
<sequence length="574" mass="65829">MILLYFLSILVYSVIGEVADYGVLPDFKLTPLYLKEDKVLQLDNATFDDTIFGVESGQAGYLVEFYASWCGHCREFYPVYKNLGNDVYGWRNIVKIAAINCADPVNLDVCRTHGIFFYPVIKYFPRAAIDSTGGLPISVKNSVSEMREQLTKAVMDDYALHRYPDWPVFDFLNDVVSYNELWNTTALSASYIALIFEQSQASITGAQLLLDLSSNRQTLVARRALKSHPLVDKLKLTDFPTFAIFKKESKEPVFVAEVRRLLFREIETFLGKPYYHFTDVNRNNQKKNFTDCFKFPELCKPNYFVSEVDLLKASRYALFRETARKSAPLRTANLSALYEFTSLLADNFPTTTIDGAENDTLVHLDRSSRAVRVFSRLRDFLADHGLDNELSIADWQKAFVDAETEAGNPFPLNTPWDHCAGSSHEFRGYTCGLWTTFHTLTVNAYRNYVTNMTNVTLPLPPLQAIRDWVGSFFGCDTCRNHFLKMTTDTFKLEANVRDPEDVFMYLWKAHNRVNARLHGQKTEDPKFPKYQFPPKFLCEDCNNKGALNETATEEFLLDYYSRVKPFHQPTPGPI</sequence>
<dbReference type="InterPro" id="IPR036774">
    <property type="entry name" value="ERV/ALR_sulphydryl_oxid_sf"/>
</dbReference>
<evidence type="ECO:0000256" key="2">
    <source>
        <dbReference type="ARBA" id="ARBA00022630"/>
    </source>
</evidence>
<dbReference type="InterPro" id="IPR017937">
    <property type="entry name" value="Thioredoxin_CS"/>
</dbReference>
<dbReference type="AlphaFoldDB" id="A0A9P1N8Y1"/>
<dbReference type="PANTHER" id="PTHR22897:SF8">
    <property type="entry name" value="SULFHYDRYL OXIDASE"/>
    <property type="match status" value="1"/>
</dbReference>
<keyword evidence="2 8" id="KW-0285">Flavoprotein</keyword>
<keyword evidence="3 9" id="KW-0732">Signal</keyword>
<dbReference type="InterPro" id="IPR042568">
    <property type="entry name" value="QSOX_FAD-bd_sf"/>
</dbReference>
<evidence type="ECO:0000313" key="12">
    <source>
        <dbReference type="EMBL" id="CAI5455471.1"/>
    </source>
</evidence>
<dbReference type="Pfam" id="PF04777">
    <property type="entry name" value="Evr1_Alr"/>
    <property type="match status" value="1"/>
</dbReference>